<dbReference type="EMBL" id="KE123474">
    <property type="protein sequence ID" value="EUT92261.1"/>
    <property type="molecule type" value="Genomic_DNA"/>
</dbReference>
<dbReference type="GO" id="GO:0005524">
    <property type="term" value="F:ATP binding"/>
    <property type="evidence" value="ECO:0007669"/>
    <property type="project" value="UniProtKB-UniRule"/>
</dbReference>
<organism evidence="13">
    <name type="scientific">Plasmodium falciparum Santa Lucia</name>
    <dbReference type="NCBI Taxonomy" id="478859"/>
    <lineage>
        <taxon>Eukaryota</taxon>
        <taxon>Sar</taxon>
        <taxon>Alveolata</taxon>
        <taxon>Apicomplexa</taxon>
        <taxon>Aconoidasida</taxon>
        <taxon>Haemosporida</taxon>
        <taxon>Plasmodiidae</taxon>
        <taxon>Plasmodium</taxon>
        <taxon>Plasmodium (Laverania)</taxon>
    </lineage>
</organism>
<evidence type="ECO:0000256" key="4">
    <source>
        <dbReference type="ARBA" id="ARBA00022777"/>
    </source>
</evidence>
<dbReference type="OrthoDB" id="377346at2759"/>
<evidence type="ECO:0000256" key="1">
    <source>
        <dbReference type="ARBA" id="ARBA00022527"/>
    </source>
</evidence>
<name>W7FQ37_PLAFA</name>
<dbReference type="PROSITE" id="PS50011">
    <property type="entry name" value="PROTEIN_KINASE_DOM"/>
    <property type="match status" value="1"/>
</dbReference>
<feature type="binding site" evidence="7">
    <location>
        <position position="44"/>
    </location>
    <ligand>
        <name>ATP</name>
        <dbReference type="ChEBI" id="CHEBI:30616"/>
    </ligand>
</feature>
<proteinExistence type="inferred from homology"/>
<dbReference type="InterPro" id="IPR030616">
    <property type="entry name" value="Aur-like"/>
</dbReference>
<dbReference type="InterPro" id="IPR011009">
    <property type="entry name" value="Kinase-like_dom_sf"/>
</dbReference>
<dbReference type="GO" id="GO:0004674">
    <property type="term" value="F:protein serine/threonine kinase activity"/>
    <property type="evidence" value="ECO:0007669"/>
    <property type="project" value="UniProtKB-KW"/>
</dbReference>
<dbReference type="PROSITE" id="PS00107">
    <property type="entry name" value="PROTEIN_KINASE_ATP"/>
    <property type="match status" value="1"/>
</dbReference>
<dbReference type="InterPro" id="IPR017441">
    <property type="entry name" value="Protein_kinase_ATP_BS"/>
</dbReference>
<keyword evidence="1 10" id="KW-0723">Serine/threonine-protein kinase</keyword>
<dbReference type="Pfam" id="PF00069">
    <property type="entry name" value="Pkinase"/>
    <property type="match status" value="1"/>
</dbReference>
<reference evidence="13" key="1">
    <citation type="submission" date="2013-02" db="EMBL/GenBank/DDBJ databases">
        <title>The Genome Sequence of Plasmodium falciparum Santa Lucia.</title>
        <authorList>
            <consortium name="The Broad Institute Genome Sequencing Platform"/>
            <consortium name="The Broad Institute Genome Sequencing Center for Infectious Disease"/>
            <person name="Neafsey D."/>
            <person name="Cheeseman I."/>
            <person name="Volkman S."/>
            <person name="Adams J."/>
            <person name="Walker B."/>
            <person name="Young S.K."/>
            <person name="Zeng Q."/>
            <person name="Gargeya S."/>
            <person name="Fitzgerald M."/>
            <person name="Haas B."/>
            <person name="Abouelleil A."/>
            <person name="Alvarado L."/>
            <person name="Arachchi H.M."/>
            <person name="Berlin A.M."/>
            <person name="Chapman S.B."/>
            <person name="Dewar J."/>
            <person name="Goldberg J."/>
            <person name="Griggs A."/>
            <person name="Gujja S."/>
            <person name="Hansen M."/>
            <person name="Howarth C."/>
            <person name="Imamovic A."/>
            <person name="Larimer J."/>
            <person name="McCowan C."/>
            <person name="Murphy C."/>
            <person name="Neiman D."/>
            <person name="Pearson M."/>
            <person name="Priest M."/>
            <person name="Roberts A."/>
            <person name="Saif S."/>
            <person name="Shea T."/>
            <person name="Sisk P."/>
            <person name="Sykes S."/>
            <person name="Wortman J."/>
            <person name="Nusbaum C."/>
            <person name="Birren B."/>
        </authorList>
    </citation>
    <scope>NUCLEOTIDE SEQUENCE [LARGE SCALE GENOMIC DNA]</scope>
    <source>
        <strain evidence="13">Santa Lucia</strain>
    </source>
</reference>
<accession>W7FQ37</accession>
<evidence type="ECO:0000259" key="12">
    <source>
        <dbReference type="PROSITE" id="PS50011"/>
    </source>
</evidence>
<gene>
    <name evidence="13" type="ORF">PFAG_00400</name>
</gene>
<dbReference type="AlphaFoldDB" id="W7FQ37"/>
<dbReference type="PANTHER" id="PTHR24350">
    <property type="entry name" value="SERINE/THREONINE-PROTEIN KINASE IAL-RELATED"/>
    <property type="match status" value="1"/>
</dbReference>
<dbReference type="Gene3D" id="1.10.510.10">
    <property type="entry name" value="Transferase(Phosphotransferase) domain 1"/>
    <property type="match status" value="1"/>
</dbReference>
<evidence type="ECO:0000256" key="11">
    <source>
        <dbReference type="RuleBase" id="RU367134"/>
    </source>
</evidence>
<keyword evidence="4 11" id="KW-0418">Kinase</keyword>
<evidence type="ECO:0000256" key="7">
    <source>
        <dbReference type="PIRSR" id="PIRSR630616-2"/>
    </source>
</evidence>
<feature type="cross-link" description="Glycyl lysine isopeptide (Lys-Gly) (interchain with G-Cter in SUMO2)" evidence="8">
    <location>
        <position position="161"/>
    </location>
</feature>
<dbReference type="CDD" id="cd14007">
    <property type="entry name" value="STKc_Aurora"/>
    <property type="match status" value="1"/>
</dbReference>
<dbReference type="InterPro" id="IPR000719">
    <property type="entry name" value="Prot_kinase_dom"/>
</dbReference>
<comment type="catalytic activity">
    <reaction evidence="11">
        <text>L-seryl-[protein] + ATP = O-phospho-L-seryl-[protein] + ADP + H(+)</text>
        <dbReference type="Rhea" id="RHEA:17989"/>
        <dbReference type="Rhea" id="RHEA-COMP:9863"/>
        <dbReference type="Rhea" id="RHEA-COMP:11604"/>
        <dbReference type="ChEBI" id="CHEBI:15378"/>
        <dbReference type="ChEBI" id="CHEBI:29999"/>
        <dbReference type="ChEBI" id="CHEBI:30616"/>
        <dbReference type="ChEBI" id="CHEBI:83421"/>
        <dbReference type="ChEBI" id="CHEBI:456216"/>
        <dbReference type="EC" id="2.7.11.1"/>
    </reaction>
</comment>
<dbReference type="FunFam" id="3.30.200.20:FF:000042">
    <property type="entry name" value="Aurora kinase A"/>
    <property type="match status" value="1"/>
</dbReference>
<dbReference type="SMART" id="SM00220">
    <property type="entry name" value="S_TKc"/>
    <property type="match status" value="1"/>
</dbReference>
<keyword evidence="3 7" id="KW-0547">Nucleotide-binding</keyword>
<evidence type="ECO:0000256" key="2">
    <source>
        <dbReference type="ARBA" id="ARBA00022679"/>
    </source>
</evidence>
<feature type="binding site" evidence="7">
    <location>
        <begin position="113"/>
        <end position="115"/>
    </location>
    <ligand>
        <name>ATP</name>
        <dbReference type="ChEBI" id="CHEBI:30616"/>
    </ligand>
</feature>
<dbReference type="SUPFAM" id="SSF56112">
    <property type="entry name" value="Protein kinase-like (PK-like)"/>
    <property type="match status" value="1"/>
</dbReference>
<feature type="binding site" evidence="7">
    <location>
        <position position="188"/>
    </location>
    <ligand>
        <name>ATP</name>
        <dbReference type="ChEBI" id="CHEBI:30616"/>
    </ligand>
</feature>
<feature type="domain" description="Protein kinase" evidence="12">
    <location>
        <begin position="34"/>
        <end position="282"/>
    </location>
</feature>
<dbReference type="PROSITE" id="PS00108">
    <property type="entry name" value="PROTEIN_KINASE_ST"/>
    <property type="match status" value="1"/>
</dbReference>
<comment type="catalytic activity">
    <reaction evidence="11">
        <text>L-threonyl-[protein] + ATP = O-phospho-L-threonyl-[protein] + ADP + H(+)</text>
        <dbReference type="Rhea" id="RHEA:46608"/>
        <dbReference type="Rhea" id="RHEA-COMP:11060"/>
        <dbReference type="Rhea" id="RHEA-COMP:11605"/>
        <dbReference type="ChEBI" id="CHEBI:15378"/>
        <dbReference type="ChEBI" id="CHEBI:30013"/>
        <dbReference type="ChEBI" id="CHEBI:30616"/>
        <dbReference type="ChEBI" id="CHEBI:61977"/>
        <dbReference type="ChEBI" id="CHEBI:456216"/>
        <dbReference type="EC" id="2.7.11.1"/>
    </reaction>
</comment>
<dbReference type="Proteomes" id="UP000030666">
    <property type="component" value="Unassembled WGS sequence"/>
</dbReference>
<comment type="similarity">
    <text evidence="11">Belongs to the protein kinase superfamily. Ser/Thr protein kinase family. Aurora subfamily.</text>
</comment>
<evidence type="ECO:0000256" key="6">
    <source>
        <dbReference type="PIRSR" id="PIRSR630616-1"/>
    </source>
</evidence>
<evidence type="ECO:0000313" key="13">
    <source>
        <dbReference type="EMBL" id="EUT92261.1"/>
    </source>
</evidence>
<sequence>MDEPLDDAKPTMLQPLSSFNLRQNERKYEQSDFIVDKYPIGNGRTGLVFKAIIKKEENKKVALKVMAKDTIMSLNIERQVLKEIIIQASLKHINILELIAYFEDKTRLFLILELANGGSVRNKMKQKKQPLNEEEVALYVFQIADALSYLHNFNIIHRDLKPDNILIHYSNEHLNNKIYKYGVIKLADFGFSCQLKNKRQKRSTFCGTIDYMPPEIINQIPYDCNVDLWCLGIVIFELLVGFPPFTDDTQERIFDQIKELNFHFPKSVSLLAQELILKVMGI</sequence>
<feature type="active site" description="Proton acceptor" evidence="6">
    <location>
        <position position="159"/>
    </location>
</feature>
<evidence type="ECO:0000256" key="5">
    <source>
        <dbReference type="ARBA" id="ARBA00022840"/>
    </source>
</evidence>
<protein>
    <recommendedName>
        <fullName evidence="11">Aurora kinase</fullName>
        <ecNumber evidence="11">2.7.11.1</ecNumber>
    </recommendedName>
</protein>
<dbReference type="InterPro" id="IPR008271">
    <property type="entry name" value="Ser/Thr_kinase_AS"/>
</dbReference>
<evidence type="ECO:0000256" key="10">
    <source>
        <dbReference type="RuleBase" id="RU000304"/>
    </source>
</evidence>
<keyword evidence="5 7" id="KW-0067">ATP-binding</keyword>
<evidence type="ECO:0000256" key="8">
    <source>
        <dbReference type="PIRSR" id="PIRSR630616-3"/>
    </source>
</evidence>
<keyword evidence="2 11" id="KW-0808">Transferase</keyword>
<evidence type="ECO:0000256" key="3">
    <source>
        <dbReference type="ARBA" id="ARBA00022741"/>
    </source>
</evidence>
<dbReference type="EC" id="2.7.11.1" evidence="11"/>
<evidence type="ECO:0000256" key="9">
    <source>
        <dbReference type="PROSITE-ProRule" id="PRU10141"/>
    </source>
</evidence>
<feature type="binding site" evidence="7 9">
    <location>
        <position position="64"/>
    </location>
    <ligand>
        <name>ATP</name>
        <dbReference type="ChEBI" id="CHEBI:30616"/>
    </ligand>
</feature>